<dbReference type="EMBL" id="BFAA01010726">
    <property type="protein sequence ID" value="GCB79794.1"/>
    <property type="molecule type" value="Genomic_DNA"/>
</dbReference>
<evidence type="ECO:0000313" key="2">
    <source>
        <dbReference type="EMBL" id="GCB79794.1"/>
    </source>
</evidence>
<accession>A0A401Q367</accession>
<feature type="region of interest" description="Disordered" evidence="1">
    <location>
        <begin position="1"/>
        <end position="99"/>
    </location>
</feature>
<protein>
    <submittedName>
        <fullName evidence="2">Uncharacterized protein</fullName>
    </submittedName>
</protein>
<proteinExistence type="predicted"/>
<dbReference type="AlphaFoldDB" id="A0A401Q367"/>
<evidence type="ECO:0000313" key="3">
    <source>
        <dbReference type="Proteomes" id="UP000288216"/>
    </source>
</evidence>
<gene>
    <name evidence="2" type="ORF">scyTo_0017011</name>
</gene>
<feature type="compositionally biased region" description="Basic and acidic residues" evidence="1">
    <location>
        <begin position="1"/>
        <end position="29"/>
    </location>
</feature>
<evidence type="ECO:0000256" key="1">
    <source>
        <dbReference type="SAM" id="MobiDB-lite"/>
    </source>
</evidence>
<keyword evidence="3" id="KW-1185">Reference proteome</keyword>
<sequence length="138" mass="16694">MDRERIERGERGQREGGRENMKGEYREGGQRVGKRGQRERLQRVRKRERREKTERERVREYTEREEERRTEREWTEREEERGQRVDNEEEQPDESSERLILSSYSGLSLVFWKISRLVGIAALKTGINLFGSICYPEM</sequence>
<name>A0A401Q367_SCYTO</name>
<dbReference type="Proteomes" id="UP000288216">
    <property type="component" value="Unassembled WGS sequence"/>
</dbReference>
<reference evidence="2 3" key="1">
    <citation type="journal article" date="2018" name="Nat. Ecol. Evol.">
        <title>Shark genomes provide insights into elasmobranch evolution and the origin of vertebrates.</title>
        <authorList>
            <person name="Hara Y"/>
            <person name="Yamaguchi K"/>
            <person name="Onimaru K"/>
            <person name="Kadota M"/>
            <person name="Koyanagi M"/>
            <person name="Keeley SD"/>
            <person name="Tatsumi K"/>
            <person name="Tanaka K"/>
            <person name="Motone F"/>
            <person name="Kageyama Y"/>
            <person name="Nozu R"/>
            <person name="Adachi N"/>
            <person name="Nishimura O"/>
            <person name="Nakagawa R"/>
            <person name="Tanegashima C"/>
            <person name="Kiyatake I"/>
            <person name="Matsumoto R"/>
            <person name="Murakumo K"/>
            <person name="Nishida K"/>
            <person name="Terakita A"/>
            <person name="Kuratani S"/>
            <person name="Sato K"/>
            <person name="Hyodo S Kuraku.S."/>
        </authorList>
    </citation>
    <scope>NUCLEOTIDE SEQUENCE [LARGE SCALE GENOMIC DNA]</scope>
</reference>
<organism evidence="2 3">
    <name type="scientific">Scyliorhinus torazame</name>
    <name type="common">Cloudy catshark</name>
    <name type="synonym">Catulus torazame</name>
    <dbReference type="NCBI Taxonomy" id="75743"/>
    <lineage>
        <taxon>Eukaryota</taxon>
        <taxon>Metazoa</taxon>
        <taxon>Chordata</taxon>
        <taxon>Craniata</taxon>
        <taxon>Vertebrata</taxon>
        <taxon>Chondrichthyes</taxon>
        <taxon>Elasmobranchii</taxon>
        <taxon>Galeomorphii</taxon>
        <taxon>Galeoidea</taxon>
        <taxon>Carcharhiniformes</taxon>
        <taxon>Scyliorhinidae</taxon>
        <taxon>Scyliorhinus</taxon>
    </lineage>
</organism>
<feature type="compositionally biased region" description="Basic and acidic residues" evidence="1">
    <location>
        <begin position="50"/>
        <end position="86"/>
    </location>
</feature>
<comment type="caution">
    <text evidence="2">The sequence shown here is derived from an EMBL/GenBank/DDBJ whole genome shotgun (WGS) entry which is preliminary data.</text>
</comment>